<dbReference type="EMBL" id="APAT01000008">
    <property type="protein sequence ID" value="EMP56983.1"/>
    <property type="molecule type" value="Genomic_DNA"/>
</dbReference>
<feature type="signal peptide" evidence="1">
    <location>
        <begin position="1"/>
        <end position="28"/>
    </location>
</feature>
<organism evidence="2 3">
    <name type="scientific">Marinobacter santoriniensis NKSG1</name>
    <dbReference type="NCBI Taxonomy" id="1288826"/>
    <lineage>
        <taxon>Bacteria</taxon>
        <taxon>Pseudomonadati</taxon>
        <taxon>Pseudomonadota</taxon>
        <taxon>Gammaproteobacteria</taxon>
        <taxon>Pseudomonadales</taxon>
        <taxon>Marinobacteraceae</taxon>
        <taxon>Marinobacter</taxon>
    </lineage>
</organism>
<evidence type="ECO:0000256" key="1">
    <source>
        <dbReference type="SAM" id="SignalP"/>
    </source>
</evidence>
<dbReference type="AlphaFoldDB" id="M7D8D7"/>
<proteinExistence type="predicted"/>
<accession>M7D8D7</accession>
<sequence length="286" mass="31667">MAVKSAKIQGLVRSAALVALLVAGQAQALPPEHELRRLMLATEEAVDNGKWDQAGEYLNRLQQMDIEKPADYNFFRGQVMLKSGHLNEAQAALEAYVTKAGAKGEHYQRALELITDVEQARKQKADSAQVAGNQPAKKIAVIEPAGHQSIDALRKLYLAKSDREALLIHLNGLLDLAGWRSDKGVVRTDKPADIAYRVTASDSVLTFQEIRRNDDDRLVRTTQSLKVYGVNPMIQWGCEAAVSTCWVYDPRDGSRLMQLAFDRERAGEIAHTLGQLVKLLQAPKKS</sequence>
<evidence type="ECO:0008006" key="4">
    <source>
        <dbReference type="Google" id="ProtNLM"/>
    </source>
</evidence>
<dbReference type="Proteomes" id="UP000011960">
    <property type="component" value="Unassembled WGS sequence"/>
</dbReference>
<keyword evidence="1" id="KW-0732">Signal</keyword>
<dbReference type="OrthoDB" id="6357069at2"/>
<dbReference type="InterPro" id="IPR011990">
    <property type="entry name" value="TPR-like_helical_dom_sf"/>
</dbReference>
<dbReference type="PATRIC" id="fig|1288826.3.peg.566"/>
<dbReference type="eggNOG" id="ENOG5033AFY">
    <property type="taxonomic scope" value="Bacteria"/>
</dbReference>
<name>M7D8D7_9GAMM</name>
<evidence type="ECO:0000313" key="3">
    <source>
        <dbReference type="Proteomes" id="UP000011960"/>
    </source>
</evidence>
<dbReference type="STRING" id="1288826.MSNKSG1_02951"/>
<comment type="caution">
    <text evidence="2">The sequence shown here is derived from an EMBL/GenBank/DDBJ whole genome shotgun (WGS) entry which is preliminary data.</text>
</comment>
<evidence type="ECO:0000313" key="2">
    <source>
        <dbReference type="EMBL" id="EMP56983.1"/>
    </source>
</evidence>
<reference evidence="2 3" key="1">
    <citation type="journal article" date="2013" name="Genome Announc.">
        <title>Genome Sequence of Hydrothermal Arsenic-Respiring Bacterium Marinobacter santoriniensis NKSG1T.</title>
        <authorList>
            <person name="Handley K.M."/>
            <person name="Upton M."/>
            <person name="Beatson S.A."/>
            <person name="Hery M."/>
            <person name="Lloyd J.R."/>
        </authorList>
    </citation>
    <scope>NUCLEOTIDE SEQUENCE [LARGE SCALE GENOMIC DNA]</scope>
    <source>
        <strain evidence="2 3">NKSG1</strain>
    </source>
</reference>
<protein>
    <recommendedName>
        <fullName evidence="4">Tetratricopeptide repeat protein</fullName>
    </recommendedName>
</protein>
<feature type="chain" id="PRO_5004081306" description="Tetratricopeptide repeat protein" evidence="1">
    <location>
        <begin position="29"/>
        <end position="286"/>
    </location>
</feature>
<dbReference type="Gene3D" id="1.25.40.10">
    <property type="entry name" value="Tetratricopeptide repeat domain"/>
    <property type="match status" value="1"/>
</dbReference>
<keyword evidence="3" id="KW-1185">Reference proteome</keyword>
<gene>
    <name evidence="2" type="ORF">MSNKSG1_02951</name>
</gene>
<dbReference type="RefSeq" id="WP_008937748.1">
    <property type="nucleotide sequence ID" value="NZ_APAT01000008.1"/>
</dbReference>
<dbReference type="SUPFAM" id="SSF48452">
    <property type="entry name" value="TPR-like"/>
    <property type="match status" value="1"/>
</dbReference>